<evidence type="ECO:0000313" key="5">
    <source>
        <dbReference type="Proteomes" id="UP000616724"/>
    </source>
</evidence>
<evidence type="ECO:0000313" key="4">
    <source>
        <dbReference type="EMBL" id="GIH75605.1"/>
    </source>
</evidence>
<gene>
    <name evidence="4" type="ORF">Plo01_20340</name>
</gene>
<dbReference type="InterPro" id="IPR036663">
    <property type="entry name" value="Fumarylacetoacetase_C_sf"/>
</dbReference>
<dbReference type="InterPro" id="IPR050772">
    <property type="entry name" value="Hydratase-Decarb/MhpD_sf"/>
</dbReference>
<dbReference type="Pfam" id="PF01557">
    <property type="entry name" value="FAA_hydrolase"/>
    <property type="match status" value="1"/>
</dbReference>
<dbReference type="EMBL" id="BOOH01000017">
    <property type="protein sequence ID" value="GIH75605.1"/>
    <property type="molecule type" value="Genomic_DNA"/>
</dbReference>
<keyword evidence="1" id="KW-0456">Lyase</keyword>
<feature type="compositionally biased region" description="Low complexity" evidence="2">
    <location>
        <begin position="254"/>
        <end position="267"/>
    </location>
</feature>
<sequence length="280" mass="29101">MTADVRKLAEILDEAARTARAVPQPEQGCDVATAYRVQQELLRLRLERGDRISGVKLGLTSEGKRRQMGVHDVILGRVTASTAIPDGAAVGLAGYIHPRVEPEVVYLIGRRIASVADAFAPDAIAAAAPGIEIIDSRYENFRFSLPDVIADNTSAAGYVVGPWRPYDPARWNLGVVFEIDGRPVQVGSTAAILGDPRRAIVEAARLAAAEGTVLEPGWVLLAGAATAAEPLPAGAHVRAEIQHLGSVSFTAEPSAGGSTAGETTAGEPVTGGTRGGEAAS</sequence>
<organism evidence="4 5">
    <name type="scientific">Planobispora longispora</name>
    <dbReference type="NCBI Taxonomy" id="28887"/>
    <lineage>
        <taxon>Bacteria</taxon>
        <taxon>Bacillati</taxon>
        <taxon>Actinomycetota</taxon>
        <taxon>Actinomycetes</taxon>
        <taxon>Streptosporangiales</taxon>
        <taxon>Streptosporangiaceae</taxon>
        <taxon>Planobispora</taxon>
    </lineage>
</organism>
<proteinExistence type="predicted"/>
<protein>
    <submittedName>
        <fullName evidence="4">4-oxalocrotonate decarboxylase</fullName>
    </submittedName>
</protein>
<dbReference type="Gene3D" id="3.90.850.10">
    <property type="entry name" value="Fumarylacetoacetase-like, C-terminal domain"/>
    <property type="match status" value="1"/>
</dbReference>
<evidence type="ECO:0000256" key="2">
    <source>
        <dbReference type="SAM" id="MobiDB-lite"/>
    </source>
</evidence>
<dbReference type="AlphaFoldDB" id="A0A8J3W4L4"/>
<evidence type="ECO:0000259" key="3">
    <source>
        <dbReference type="Pfam" id="PF01557"/>
    </source>
</evidence>
<comment type="caution">
    <text evidence="4">The sequence shown here is derived from an EMBL/GenBank/DDBJ whole genome shotgun (WGS) entry which is preliminary data.</text>
</comment>
<dbReference type="PANTHER" id="PTHR30143:SF0">
    <property type="entry name" value="2-KETO-4-PENTENOATE HYDRATASE"/>
    <property type="match status" value="1"/>
</dbReference>
<feature type="domain" description="Fumarylacetoacetase-like C-terminal" evidence="3">
    <location>
        <begin position="79"/>
        <end position="248"/>
    </location>
</feature>
<dbReference type="InterPro" id="IPR011234">
    <property type="entry name" value="Fumarylacetoacetase-like_C"/>
</dbReference>
<dbReference type="GO" id="GO:0008684">
    <property type="term" value="F:2-oxopent-4-enoate hydratase activity"/>
    <property type="evidence" value="ECO:0007669"/>
    <property type="project" value="TreeGrafter"/>
</dbReference>
<name>A0A8J3W4L4_9ACTN</name>
<evidence type="ECO:0000256" key="1">
    <source>
        <dbReference type="ARBA" id="ARBA00023239"/>
    </source>
</evidence>
<feature type="region of interest" description="Disordered" evidence="2">
    <location>
        <begin position="249"/>
        <end position="280"/>
    </location>
</feature>
<dbReference type="GO" id="GO:0005737">
    <property type="term" value="C:cytoplasm"/>
    <property type="evidence" value="ECO:0007669"/>
    <property type="project" value="TreeGrafter"/>
</dbReference>
<reference evidence="4 5" key="1">
    <citation type="submission" date="2021-01" db="EMBL/GenBank/DDBJ databases">
        <title>Whole genome shotgun sequence of Planobispora longispora NBRC 13918.</title>
        <authorList>
            <person name="Komaki H."/>
            <person name="Tamura T."/>
        </authorList>
    </citation>
    <scope>NUCLEOTIDE SEQUENCE [LARGE SCALE GENOMIC DNA]</scope>
    <source>
        <strain evidence="4 5">NBRC 13918</strain>
    </source>
</reference>
<dbReference type="SUPFAM" id="SSF56529">
    <property type="entry name" value="FAH"/>
    <property type="match status" value="1"/>
</dbReference>
<accession>A0A8J3W4L4</accession>
<dbReference type="Proteomes" id="UP000616724">
    <property type="component" value="Unassembled WGS sequence"/>
</dbReference>
<dbReference type="PANTHER" id="PTHR30143">
    <property type="entry name" value="ACID HYDRATASE"/>
    <property type="match status" value="1"/>
</dbReference>
<dbReference type="RefSeq" id="WP_203890277.1">
    <property type="nucleotide sequence ID" value="NZ_BOOH01000017.1"/>
</dbReference>
<keyword evidence="5" id="KW-1185">Reference proteome</keyword>